<evidence type="ECO:0000259" key="1">
    <source>
        <dbReference type="Pfam" id="PF13456"/>
    </source>
</evidence>
<reference evidence="2 3" key="1">
    <citation type="journal article" date="2019" name="Genome Biol. Evol.">
        <title>Insights into the evolution of the New World diploid cottons (Gossypium, subgenus Houzingenia) based on genome sequencing.</title>
        <authorList>
            <person name="Grover C.E."/>
            <person name="Arick M.A. 2nd"/>
            <person name="Thrash A."/>
            <person name="Conover J.L."/>
            <person name="Sanders W.S."/>
            <person name="Peterson D.G."/>
            <person name="Frelichowski J.E."/>
            <person name="Scheffler J.A."/>
            <person name="Scheffler B.E."/>
            <person name="Wendel J.F."/>
        </authorList>
    </citation>
    <scope>NUCLEOTIDE SEQUENCE [LARGE SCALE GENOMIC DNA]</scope>
    <source>
        <strain evidence="2">8</strain>
        <tissue evidence="2">Leaf</tissue>
    </source>
</reference>
<dbReference type="EMBL" id="JABEZW010000010">
    <property type="protein sequence ID" value="MBA0777852.1"/>
    <property type="molecule type" value="Genomic_DNA"/>
</dbReference>
<feature type="non-terminal residue" evidence="2">
    <location>
        <position position="1"/>
    </location>
</feature>
<dbReference type="GO" id="GO:0004523">
    <property type="term" value="F:RNA-DNA hybrid ribonuclease activity"/>
    <property type="evidence" value="ECO:0007669"/>
    <property type="project" value="InterPro"/>
</dbReference>
<gene>
    <name evidence="2" type="ORF">Gotri_005818</name>
</gene>
<dbReference type="AlphaFoldDB" id="A0A7J9EXS2"/>
<dbReference type="GO" id="GO:0003676">
    <property type="term" value="F:nucleic acid binding"/>
    <property type="evidence" value="ECO:0007669"/>
    <property type="project" value="InterPro"/>
</dbReference>
<name>A0A7J9EXS2_9ROSI</name>
<accession>A0A7J9EXS2</accession>
<dbReference type="Pfam" id="PF13456">
    <property type="entry name" value="RVT_3"/>
    <property type="match status" value="1"/>
</dbReference>
<dbReference type="Proteomes" id="UP000593568">
    <property type="component" value="Unassembled WGS sequence"/>
</dbReference>
<comment type="caution">
    <text evidence="2">The sequence shown here is derived from an EMBL/GenBank/DDBJ whole genome shotgun (WGS) entry which is preliminary data.</text>
</comment>
<proteinExistence type="predicted"/>
<evidence type="ECO:0000313" key="2">
    <source>
        <dbReference type="EMBL" id="MBA0777852.1"/>
    </source>
</evidence>
<protein>
    <recommendedName>
        <fullName evidence="1">RNase H type-1 domain-containing protein</fullName>
    </recommendedName>
</protein>
<keyword evidence="3" id="KW-1185">Reference proteome</keyword>
<feature type="domain" description="RNase H type-1" evidence="1">
    <location>
        <begin position="5"/>
        <end position="47"/>
    </location>
</feature>
<organism evidence="2 3">
    <name type="scientific">Gossypium trilobum</name>
    <dbReference type="NCBI Taxonomy" id="34281"/>
    <lineage>
        <taxon>Eukaryota</taxon>
        <taxon>Viridiplantae</taxon>
        <taxon>Streptophyta</taxon>
        <taxon>Embryophyta</taxon>
        <taxon>Tracheophyta</taxon>
        <taxon>Spermatophyta</taxon>
        <taxon>Magnoliopsida</taxon>
        <taxon>eudicotyledons</taxon>
        <taxon>Gunneridae</taxon>
        <taxon>Pentapetalae</taxon>
        <taxon>rosids</taxon>
        <taxon>malvids</taxon>
        <taxon>Malvales</taxon>
        <taxon>Malvaceae</taxon>
        <taxon>Malvoideae</taxon>
        <taxon>Gossypium</taxon>
    </lineage>
</organism>
<sequence length="61" mass="6743">ENVPSVFLAEALAFIQGIQLGLDLGFTAIEVEGDAFFLSKYYKKEGMINQKFVLILEMGKG</sequence>
<dbReference type="InterPro" id="IPR002156">
    <property type="entry name" value="RNaseH_domain"/>
</dbReference>
<evidence type="ECO:0000313" key="3">
    <source>
        <dbReference type="Proteomes" id="UP000593568"/>
    </source>
</evidence>